<feature type="compositionally biased region" description="Polar residues" evidence="1">
    <location>
        <begin position="35"/>
        <end position="44"/>
    </location>
</feature>
<protein>
    <recommendedName>
        <fullName evidence="4">Protein KAKU4</fullName>
    </recommendedName>
</protein>
<dbReference type="GO" id="GO:0005635">
    <property type="term" value="C:nuclear envelope"/>
    <property type="evidence" value="ECO:0007669"/>
    <property type="project" value="TreeGrafter"/>
</dbReference>
<dbReference type="AlphaFoldDB" id="A0AAV8SW96"/>
<feature type="region of interest" description="Disordered" evidence="1">
    <location>
        <begin position="68"/>
        <end position="110"/>
    </location>
</feature>
<dbReference type="PANTHER" id="PTHR33416">
    <property type="entry name" value="NUCLEAR PORE COMPLEX PROTEIN NUP1"/>
    <property type="match status" value="1"/>
</dbReference>
<accession>A0AAV8SW96</accession>
<evidence type="ECO:0008006" key="4">
    <source>
        <dbReference type="Google" id="ProtNLM"/>
    </source>
</evidence>
<feature type="region of interest" description="Disordered" evidence="1">
    <location>
        <begin position="549"/>
        <end position="597"/>
    </location>
</feature>
<keyword evidence="3" id="KW-1185">Reference proteome</keyword>
<dbReference type="Proteomes" id="UP001159364">
    <property type="component" value="Linkage Group LG07"/>
</dbReference>
<evidence type="ECO:0000313" key="2">
    <source>
        <dbReference type="EMBL" id="KAJ8758608.1"/>
    </source>
</evidence>
<feature type="region of interest" description="Disordered" evidence="1">
    <location>
        <begin position="469"/>
        <end position="490"/>
    </location>
</feature>
<gene>
    <name evidence="2" type="ORF">K2173_000329</name>
</gene>
<proteinExistence type="predicted"/>
<feature type="compositionally biased region" description="Acidic residues" evidence="1">
    <location>
        <begin position="79"/>
        <end position="93"/>
    </location>
</feature>
<dbReference type="PANTHER" id="PTHR33416:SF17">
    <property type="entry name" value="PROTEIN KAKU4"/>
    <property type="match status" value="1"/>
</dbReference>
<evidence type="ECO:0000313" key="3">
    <source>
        <dbReference type="Proteomes" id="UP001159364"/>
    </source>
</evidence>
<feature type="compositionally biased region" description="Basic and acidic residues" evidence="1">
    <location>
        <begin position="575"/>
        <end position="585"/>
    </location>
</feature>
<dbReference type="GO" id="GO:0071763">
    <property type="term" value="P:nuclear membrane organization"/>
    <property type="evidence" value="ECO:0007669"/>
    <property type="project" value="TreeGrafter"/>
</dbReference>
<organism evidence="2 3">
    <name type="scientific">Erythroxylum novogranatense</name>
    <dbReference type="NCBI Taxonomy" id="1862640"/>
    <lineage>
        <taxon>Eukaryota</taxon>
        <taxon>Viridiplantae</taxon>
        <taxon>Streptophyta</taxon>
        <taxon>Embryophyta</taxon>
        <taxon>Tracheophyta</taxon>
        <taxon>Spermatophyta</taxon>
        <taxon>Magnoliopsida</taxon>
        <taxon>eudicotyledons</taxon>
        <taxon>Gunneridae</taxon>
        <taxon>Pentapetalae</taxon>
        <taxon>rosids</taxon>
        <taxon>fabids</taxon>
        <taxon>Malpighiales</taxon>
        <taxon>Erythroxylaceae</taxon>
        <taxon>Erythroxylum</taxon>
    </lineage>
</organism>
<comment type="caution">
    <text evidence="2">The sequence shown here is derived from an EMBL/GenBank/DDBJ whole genome shotgun (WGS) entry which is preliminary data.</text>
</comment>
<reference evidence="2 3" key="1">
    <citation type="submission" date="2021-09" db="EMBL/GenBank/DDBJ databases">
        <title>Genomic insights and catalytic innovation underlie evolution of tropane alkaloids biosynthesis.</title>
        <authorList>
            <person name="Wang Y.-J."/>
            <person name="Tian T."/>
            <person name="Huang J.-P."/>
            <person name="Huang S.-X."/>
        </authorList>
    </citation>
    <scope>NUCLEOTIDE SEQUENCE [LARGE SCALE GENOMIC DNA]</scope>
    <source>
        <strain evidence="2">KIB-2018</strain>
        <tissue evidence="2">Leaf</tissue>
    </source>
</reference>
<name>A0AAV8SW96_9ROSI</name>
<feature type="region of interest" description="Disordered" evidence="1">
    <location>
        <begin position="1"/>
        <end position="44"/>
    </location>
</feature>
<evidence type="ECO:0000256" key="1">
    <source>
        <dbReference type="SAM" id="MobiDB-lite"/>
    </source>
</evidence>
<dbReference type="EMBL" id="JAIWQS010000007">
    <property type="protein sequence ID" value="KAJ8758608.1"/>
    <property type="molecule type" value="Genomic_DNA"/>
</dbReference>
<sequence length="597" mass="65518">MDATPDPRSGGKMIRPRRSALSRTPYDRPTPRLLPNSSPASPNWLSKLILSPTRMIATGAGKVLASVFAPESSSSSSSSEEDSVSEDDMDDVSNDASVSSHGANGLEKTPEIVNSLGKDSQALQWRSDTKRVIEQLLMRETFSREECDRLTHIIKSRVVDSVVSGSKAFERQNVDKPDIHSEAVIEAQKWILEKKLGSNSMSGRECGTCNSNADMLPHVNVSNNEEGSPVDLAKSYMRSRPPWTSPSWCKYDSPTGVQLFNDSTSYILGGKSGSYSKLTRDSHASGSWNILEEIRSKVRSKATEELLKSHPSSRIDWSTSASDYKRHLHLLSEDKVDAGMEDDINNSEQLVDAPLIMASHATSNDLPVSQIAQDHGLQNDAVLSNPATLNPQQNEDLRPDLIVEEIEDGKSKLGQTPQPSEDMQAISERAAIAANGPKNTDVNIQPLSSIEGEYNQDPRLNEISCSTSKEVAGRDETVPANGFPSPGSRLYDEGLKPFGSNGEKTTKNDFGEENCKLLSEASVDVPIMYVNDSEEQYLDEINSVASGSQISSSMQHEQFLLALPQQKSKRSNPAKRTEKQQERKVSRSNRRGRGRGK</sequence>
<feature type="compositionally biased region" description="Basic residues" evidence="1">
    <location>
        <begin position="586"/>
        <end position="597"/>
    </location>
</feature>